<dbReference type="PANTHER" id="PTHR34353:SF2">
    <property type="entry name" value="CRISPR-ASSOCIATED ENDONUCLEASE CAS1 1"/>
    <property type="match status" value="1"/>
</dbReference>
<dbReference type="Gene3D" id="3.100.10.20">
    <property type="entry name" value="CRISPR-associated endonuclease Cas1, N-terminal domain"/>
    <property type="match status" value="1"/>
</dbReference>
<keyword evidence="8 10" id="KW-0464">Manganese</keyword>
<dbReference type="EC" id="3.1.-.-" evidence="10"/>
<dbReference type="GO" id="GO:0051607">
    <property type="term" value="P:defense response to virus"/>
    <property type="evidence" value="ECO:0007669"/>
    <property type="project" value="UniProtKB-UniRule"/>
</dbReference>
<dbReference type="Gene3D" id="1.20.120.920">
    <property type="entry name" value="CRISPR-associated endonuclease Cas1, C-terminal domain"/>
    <property type="match status" value="1"/>
</dbReference>
<name>A0A1Q8V5U2_9ACTO</name>
<evidence type="ECO:0000256" key="6">
    <source>
        <dbReference type="ARBA" id="ARBA00023118"/>
    </source>
</evidence>
<evidence type="ECO:0000313" key="12">
    <source>
        <dbReference type="Proteomes" id="UP000186471"/>
    </source>
</evidence>
<dbReference type="OrthoDB" id="1550386at2"/>
<proteinExistence type="inferred from homology"/>
<comment type="function">
    <text evidence="10">CRISPR (clustered regularly interspaced short palindromic repeat), is an adaptive immune system that provides protection against mobile genetic elements (viruses, transposable elements and conjugative plasmids). CRISPR clusters contain spacers, sequences complementary to antecedent mobile elements, and target invading nucleic acids. CRISPR clusters are transcribed and processed into CRISPR RNA (crRNA). Acts as a dsDNA endonuclease. Involved in the integration of spacer DNA into the CRISPR cassette.</text>
</comment>
<dbReference type="GO" id="GO:0046872">
    <property type="term" value="F:metal ion binding"/>
    <property type="evidence" value="ECO:0007669"/>
    <property type="project" value="UniProtKB-UniRule"/>
</dbReference>
<feature type="binding site" evidence="10">
    <location>
        <position position="225"/>
    </location>
    <ligand>
        <name>Mn(2+)</name>
        <dbReference type="ChEBI" id="CHEBI:29035"/>
    </ligand>
</feature>
<evidence type="ECO:0000313" key="11">
    <source>
        <dbReference type="EMBL" id="OLO43456.1"/>
    </source>
</evidence>
<dbReference type="InterPro" id="IPR002729">
    <property type="entry name" value="CRISPR-assoc_Cas1"/>
</dbReference>
<dbReference type="GO" id="GO:0003677">
    <property type="term" value="F:DNA binding"/>
    <property type="evidence" value="ECO:0007669"/>
    <property type="project" value="UniProtKB-KW"/>
</dbReference>
<keyword evidence="1 10" id="KW-0540">Nuclease</keyword>
<evidence type="ECO:0000256" key="8">
    <source>
        <dbReference type="ARBA" id="ARBA00023211"/>
    </source>
</evidence>
<gene>
    <name evidence="10" type="primary">cas1</name>
    <name evidence="11" type="ORF">BKH31_12305</name>
</gene>
<organism evidence="11 12">
    <name type="scientific">Actinomyces oris</name>
    <dbReference type="NCBI Taxonomy" id="544580"/>
    <lineage>
        <taxon>Bacteria</taxon>
        <taxon>Bacillati</taxon>
        <taxon>Actinomycetota</taxon>
        <taxon>Actinomycetes</taxon>
        <taxon>Actinomycetales</taxon>
        <taxon>Actinomycetaceae</taxon>
        <taxon>Actinomyces</taxon>
    </lineage>
</organism>
<comment type="caution">
    <text evidence="11">The sequence shown here is derived from an EMBL/GenBank/DDBJ whole genome shotgun (WGS) entry which is preliminary data.</text>
</comment>
<dbReference type="InterPro" id="IPR042206">
    <property type="entry name" value="CRISPR-assoc_Cas1_C"/>
</dbReference>
<dbReference type="NCBIfam" id="TIGR03639">
    <property type="entry name" value="cas1_NMENI"/>
    <property type="match status" value="1"/>
</dbReference>
<keyword evidence="5 10" id="KW-0460">Magnesium</keyword>
<dbReference type="PANTHER" id="PTHR34353">
    <property type="entry name" value="CRISPR-ASSOCIATED ENDONUCLEASE CAS1 1"/>
    <property type="match status" value="1"/>
</dbReference>
<dbReference type="InterPro" id="IPR019855">
    <property type="entry name" value="CRISPR-assoc_Cas1_NMENI"/>
</dbReference>
<feature type="binding site" evidence="10">
    <location>
        <position position="210"/>
    </location>
    <ligand>
        <name>Mn(2+)</name>
        <dbReference type="ChEBI" id="CHEBI:29035"/>
    </ligand>
</feature>
<keyword evidence="3 10" id="KW-0255">Endonuclease</keyword>
<dbReference type="RefSeq" id="WP_075412522.1">
    <property type="nucleotide sequence ID" value="NZ_MSKK01000064.1"/>
</dbReference>
<evidence type="ECO:0000256" key="1">
    <source>
        <dbReference type="ARBA" id="ARBA00022722"/>
    </source>
</evidence>
<protein>
    <recommendedName>
        <fullName evidence="10">CRISPR-associated endonuclease Cas1</fullName>
        <ecNumber evidence="10">3.1.-.-</ecNumber>
    </recommendedName>
</protein>
<comment type="cofactor">
    <cofactor evidence="10">
        <name>Mg(2+)</name>
        <dbReference type="ChEBI" id="CHEBI:18420"/>
    </cofactor>
    <cofactor evidence="10">
        <name>Mn(2+)</name>
        <dbReference type="ChEBI" id="CHEBI:29035"/>
    </cofactor>
</comment>
<dbReference type="GO" id="GO:0004520">
    <property type="term" value="F:DNA endonuclease activity"/>
    <property type="evidence" value="ECO:0007669"/>
    <property type="project" value="InterPro"/>
</dbReference>
<dbReference type="Pfam" id="PF01867">
    <property type="entry name" value="Cas_Cas1"/>
    <property type="match status" value="1"/>
</dbReference>
<keyword evidence="7 10" id="KW-0238">DNA-binding</keyword>
<dbReference type="Proteomes" id="UP000186471">
    <property type="component" value="Unassembled WGS sequence"/>
</dbReference>
<dbReference type="EMBL" id="MSKK01000064">
    <property type="protein sequence ID" value="OLO43456.1"/>
    <property type="molecule type" value="Genomic_DNA"/>
</dbReference>
<evidence type="ECO:0000256" key="3">
    <source>
        <dbReference type="ARBA" id="ARBA00022759"/>
    </source>
</evidence>
<comment type="similarity">
    <text evidence="10">Belongs to the CRISPR-associated endonuclease Cas1 family.</text>
</comment>
<feature type="binding site" evidence="10">
    <location>
        <position position="150"/>
    </location>
    <ligand>
        <name>Mn(2+)</name>
        <dbReference type="ChEBI" id="CHEBI:29035"/>
    </ligand>
</feature>
<reference evidence="11 12" key="1">
    <citation type="submission" date="2016-12" db="EMBL/GenBank/DDBJ databases">
        <title>Genomic comparison of strains in the 'Actinomyces naeslundii' group.</title>
        <authorList>
            <person name="Mughal S.R."/>
            <person name="Do T."/>
            <person name="Gilbert S.C."/>
            <person name="Witherden E.A."/>
            <person name="Didelot X."/>
            <person name="Beighton D."/>
        </authorList>
    </citation>
    <scope>NUCLEOTIDE SEQUENCE [LARGE SCALE GENOMIC DNA]</scope>
    <source>
        <strain evidence="11 12">R21091</strain>
    </source>
</reference>
<dbReference type="GO" id="GO:0043571">
    <property type="term" value="P:maintenance of CRISPR repeat elements"/>
    <property type="evidence" value="ECO:0007669"/>
    <property type="project" value="UniProtKB-UniRule"/>
</dbReference>
<accession>A0A1Q8V5U2</accession>
<dbReference type="HAMAP" id="MF_01470">
    <property type="entry name" value="Cas1"/>
    <property type="match status" value="1"/>
</dbReference>
<dbReference type="InterPro" id="IPR042211">
    <property type="entry name" value="CRISPR-assoc_Cas1_N"/>
</dbReference>
<sequence>MDTAWRIIDCSSLEGLITSDRGAICVHQDDGGEHRIPTADVAVVLMGPHVSFSTAVVHRLLGADVVVLFCDWRGVPEGAAYPWHEHGRVGARQLAQSQLSEPRRKNAWGRLVRAKVLGQATVLLQKDRPAAARLKEMARSVRSGDPENVEAHAARLYWSRLFASEGDFLRRPEAEDHRNSCLNYGYAVLRAHGIRAVVSAGLSPTLGLFHHGRGNMFNLVDDIIEPFRPAVDDAVLRLDPDASPAERQVKQVLVAAVQQPFRDDGATLPTVLEELAQHLGQYCEGDRARLDVPSWTGPRRES</sequence>
<dbReference type="NCBIfam" id="TIGR00287">
    <property type="entry name" value="cas1"/>
    <property type="match status" value="1"/>
</dbReference>
<dbReference type="AlphaFoldDB" id="A0A1Q8V5U2"/>
<evidence type="ECO:0000256" key="5">
    <source>
        <dbReference type="ARBA" id="ARBA00022842"/>
    </source>
</evidence>
<comment type="subunit">
    <text evidence="9 10">Homodimer, forms a heterotetramer with a Cas2 homodimer.</text>
</comment>
<dbReference type="InterPro" id="IPR050646">
    <property type="entry name" value="Cas1"/>
</dbReference>
<keyword evidence="4 10" id="KW-0378">Hydrolase</keyword>
<evidence type="ECO:0000256" key="2">
    <source>
        <dbReference type="ARBA" id="ARBA00022723"/>
    </source>
</evidence>
<evidence type="ECO:0000256" key="7">
    <source>
        <dbReference type="ARBA" id="ARBA00023125"/>
    </source>
</evidence>
<dbReference type="GO" id="GO:0016787">
    <property type="term" value="F:hydrolase activity"/>
    <property type="evidence" value="ECO:0007669"/>
    <property type="project" value="UniProtKB-KW"/>
</dbReference>
<keyword evidence="2 10" id="KW-0479">Metal-binding</keyword>
<keyword evidence="6 10" id="KW-0051">Antiviral defense</keyword>
<evidence type="ECO:0000256" key="9">
    <source>
        <dbReference type="ARBA" id="ARBA00038592"/>
    </source>
</evidence>
<evidence type="ECO:0000256" key="10">
    <source>
        <dbReference type="HAMAP-Rule" id="MF_01470"/>
    </source>
</evidence>
<evidence type="ECO:0000256" key="4">
    <source>
        <dbReference type="ARBA" id="ARBA00022801"/>
    </source>
</evidence>